<protein>
    <submittedName>
        <fullName evidence="2">Uncharacterized protein</fullName>
    </submittedName>
</protein>
<organism evidence="2 3">
    <name type="scientific">Oryza meyeriana var. granulata</name>
    <dbReference type="NCBI Taxonomy" id="110450"/>
    <lineage>
        <taxon>Eukaryota</taxon>
        <taxon>Viridiplantae</taxon>
        <taxon>Streptophyta</taxon>
        <taxon>Embryophyta</taxon>
        <taxon>Tracheophyta</taxon>
        <taxon>Spermatophyta</taxon>
        <taxon>Magnoliopsida</taxon>
        <taxon>Liliopsida</taxon>
        <taxon>Poales</taxon>
        <taxon>Poaceae</taxon>
        <taxon>BOP clade</taxon>
        <taxon>Oryzoideae</taxon>
        <taxon>Oryzeae</taxon>
        <taxon>Oryzinae</taxon>
        <taxon>Oryza</taxon>
        <taxon>Oryza meyeriana</taxon>
    </lineage>
</organism>
<accession>A0A6G1D358</accession>
<sequence length="78" mass="8032">MPTSPVTNTSNTLLRLTPPSRATAAASGTTLHTPRAGPPPACASRRRAARPHPLLQRCQAVPSPARIAARCQLAAATA</sequence>
<comment type="caution">
    <text evidence="2">The sequence shown here is derived from an EMBL/GenBank/DDBJ whole genome shotgun (WGS) entry which is preliminary data.</text>
</comment>
<feature type="compositionally biased region" description="Polar residues" evidence="1">
    <location>
        <begin position="1"/>
        <end position="14"/>
    </location>
</feature>
<gene>
    <name evidence="2" type="ORF">E2562_013245</name>
</gene>
<dbReference type="Proteomes" id="UP000479710">
    <property type="component" value="Unassembled WGS sequence"/>
</dbReference>
<dbReference type="AlphaFoldDB" id="A0A6G1D358"/>
<reference evidence="2 3" key="1">
    <citation type="submission" date="2019-11" db="EMBL/GenBank/DDBJ databases">
        <title>Whole genome sequence of Oryza granulata.</title>
        <authorList>
            <person name="Li W."/>
        </authorList>
    </citation>
    <scope>NUCLEOTIDE SEQUENCE [LARGE SCALE GENOMIC DNA]</scope>
    <source>
        <strain evidence="3">cv. Menghai</strain>
        <tissue evidence="2">Leaf</tissue>
    </source>
</reference>
<evidence type="ECO:0000256" key="1">
    <source>
        <dbReference type="SAM" id="MobiDB-lite"/>
    </source>
</evidence>
<evidence type="ECO:0000313" key="3">
    <source>
        <dbReference type="Proteomes" id="UP000479710"/>
    </source>
</evidence>
<proteinExistence type="predicted"/>
<dbReference type="EMBL" id="SPHZ02000007">
    <property type="protein sequence ID" value="KAF0906850.1"/>
    <property type="molecule type" value="Genomic_DNA"/>
</dbReference>
<name>A0A6G1D358_9ORYZ</name>
<evidence type="ECO:0000313" key="2">
    <source>
        <dbReference type="EMBL" id="KAF0906850.1"/>
    </source>
</evidence>
<keyword evidence="3" id="KW-1185">Reference proteome</keyword>
<feature type="region of interest" description="Disordered" evidence="1">
    <location>
        <begin position="1"/>
        <end position="50"/>
    </location>
</feature>